<dbReference type="Pfam" id="PF03061">
    <property type="entry name" value="4HBT"/>
    <property type="match status" value="1"/>
</dbReference>
<dbReference type="InterPro" id="IPR003736">
    <property type="entry name" value="PAAI_dom"/>
</dbReference>
<dbReference type="PANTHER" id="PTHR42856">
    <property type="entry name" value="ACYL-COENZYME A THIOESTERASE PAAI"/>
    <property type="match status" value="1"/>
</dbReference>
<evidence type="ECO:0000313" key="4">
    <source>
        <dbReference type="Proteomes" id="UP000249688"/>
    </source>
</evidence>
<dbReference type="InterPro" id="IPR052723">
    <property type="entry name" value="Acyl-CoA_thioesterase_PaaI"/>
</dbReference>
<evidence type="ECO:0000256" key="1">
    <source>
        <dbReference type="ARBA" id="ARBA00022801"/>
    </source>
</evidence>
<reference evidence="3 4" key="1">
    <citation type="submission" date="2018-06" db="EMBL/GenBank/DDBJ databases">
        <title>Genomic Encyclopedia of Archaeal and Bacterial Type Strains, Phase II (KMG-II): from individual species to whole genera.</title>
        <authorList>
            <person name="Goeker M."/>
        </authorList>
    </citation>
    <scope>NUCLEOTIDE SEQUENCE [LARGE SCALE GENOMIC DNA]</scope>
    <source>
        <strain evidence="3 4">DSM 24525</strain>
    </source>
</reference>
<comment type="caution">
    <text evidence="3">The sequence shown here is derived from an EMBL/GenBank/DDBJ whole genome shotgun (WGS) entry which is preliminary data.</text>
</comment>
<dbReference type="RefSeq" id="WP_111397695.1">
    <property type="nucleotide sequence ID" value="NZ_QKYU01000007.1"/>
</dbReference>
<proteinExistence type="predicted"/>
<dbReference type="CDD" id="cd03443">
    <property type="entry name" value="PaaI_thioesterase"/>
    <property type="match status" value="1"/>
</dbReference>
<evidence type="ECO:0000313" key="3">
    <source>
        <dbReference type="EMBL" id="PZW47108.1"/>
    </source>
</evidence>
<organism evidence="3 4">
    <name type="scientific">Humitalea rosea</name>
    <dbReference type="NCBI Taxonomy" id="990373"/>
    <lineage>
        <taxon>Bacteria</taxon>
        <taxon>Pseudomonadati</taxon>
        <taxon>Pseudomonadota</taxon>
        <taxon>Alphaproteobacteria</taxon>
        <taxon>Acetobacterales</taxon>
        <taxon>Roseomonadaceae</taxon>
        <taxon>Humitalea</taxon>
    </lineage>
</organism>
<dbReference type="InterPro" id="IPR029069">
    <property type="entry name" value="HotDog_dom_sf"/>
</dbReference>
<keyword evidence="4" id="KW-1185">Reference proteome</keyword>
<name>A0A2W7IP11_9PROT</name>
<dbReference type="Proteomes" id="UP000249688">
    <property type="component" value="Unassembled WGS sequence"/>
</dbReference>
<dbReference type="GO" id="GO:0016289">
    <property type="term" value="F:acyl-CoA hydrolase activity"/>
    <property type="evidence" value="ECO:0007669"/>
    <property type="project" value="TreeGrafter"/>
</dbReference>
<dbReference type="SUPFAM" id="SSF54637">
    <property type="entry name" value="Thioesterase/thiol ester dehydrase-isomerase"/>
    <property type="match status" value="1"/>
</dbReference>
<protein>
    <submittedName>
        <fullName evidence="3">Uncharacterized protein (TIGR00369 family)</fullName>
    </submittedName>
</protein>
<accession>A0A2W7IP11</accession>
<dbReference type="InterPro" id="IPR006683">
    <property type="entry name" value="Thioestr_dom"/>
</dbReference>
<dbReference type="EMBL" id="QKYU01000007">
    <property type="protein sequence ID" value="PZW47108.1"/>
    <property type="molecule type" value="Genomic_DNA"/>
</dbReference>
<evidence type="ECO:0000259" key="2">
    <source>
        <dbReference type="Pfam" id="PF03061"/>
    </source>
</evidence>
<feature type="domain" description="Thioesterase" evidence="2">
    <location>
        <begin position="42"/>
        <end position="119"/>
    </location>
</feature>
<gene>
    <name evidence="3" type="ORF">C8P66_107146</name>
</gene>
<dbReference type="PANTHER" id="PTHR42856:SF1">
    <property type="entry name" value="ACYL-COENZYME A THIOESTERASE PAAI"/>
    <property type="match status" value="1"/>
</dbReference>
<dbReference type="NCBIfam" id="TIGR00369">
    <property type="entry name" value="unchar_dom_1"/>
    <property type="match status" value="1"/>
</dbReference>
<dbReference type="OrthoDB" id="3477511at2"/>
<dbReference type="AlphaFoldDB" id="A0A2W7IP11"/>
<sequence>MLHEDPAHSPFHDLLGLTLVDWEQGFARMACEVGPQHFNRSGIAHGGLILSLIDQAAAFSGLHCTVPGNLRRAVTVDLDCRFTGQITAGRVTAEGRIVTAGRSLFFCRTEVLDAAGKVVAFGASTHKWRKGSENPEGVAP</sequence>
<keyword evidence="1" id="KW-0378">Hydrolase</keyword>
<dbReference type="Gene3D" id="3.10.129.10">
    <property type="entry name" value="Hotdog Thioesterase"/>
    <property type="match status" value="1"/>
</dbReference>